<dbReference type="EMBL" id="JAPDOB010000001">
    <property type="protein sequence ID" value="MCW3796881.1"/>
    <property type="molecule type" value="Genomic_DNA"/>
</dbReference>
<feature type="region of interest" description="Disordered" evidence="1">
    <location>
        <begin position="54"/>
        <end position="90"/>
    </location>
</feature>
<reference evidence="2 3" key="1">
    <citation type="submission" date="2022-10" db="EMBL/GenBank/DDBJ databases">
        <title>Sphingomonas sp.</title>
        <authorList>
            <person name="Jin C."/>
        </authorList>
    </citation>
    <scope>NUCLEOTIDE SEQUENCE [LARGE SCALE GENOMIC DNA]</scope>
    <source>
        <strain evidence="2 3">BN140010</strain>
    </source>
</reference>
<comment type="caution">
    <text evidence="2">The sequence shown here is derived from an EMBL/GenBank/DDBJ whole genome shotgun (WGS) entry which is preliminary data.</text>
</comment>
<dbReference type="RefSeq" id="WP_264880871.1">
    <property type="nucleotide sequence ID" value="NZ_JAPDOB010000001.1"/>
</dbReference>
<organism evidence="2 3">
    <name type="scientific">Sphingomonas arvum</name>
    <dbReference type="NCBI Taxonomy" id="2992113"/>
    <lineage>
        <taxon>Bacteria</taxon>
        <taxon>Pseudomonadati</taxon>
        <taxon>Pseudomonadota</taxon>
        <taxon>Alphaproteobacteria</taxon>
        <taxon>Sphingomonadales</taxon>
        <taxon>Sphingomonadaceae</taxon>
        <taxon>Sphingomonas</taxon>
    </lineage>
</organism>
<keyword evidence="3" id="KW-1185">Reference proteome</keyword>
<evidence type="ECO:0000313" key="2">
    <source>
        <dbReference type="EMBL" id="MCW3796881.1"/>
    </source>
</evidence>
<evidence type="ECO:0000313" key="3">
    <source>
        <dbReference type="Proteomes" id="UP001526246"/>
    </source>
</evidence>
<proteinExistence type="predicted"/>
<gene>
    <name evidence="2" type="ORF">OMW55_03555</name>
</gene>
<feature type="compositionally biased region" description="Basic and acidic residues" evidence="1">
    <location>
        <begin position="80"/>
        <end position="90"/>
    </location>
</feature>
<dbReference type="Proteomes" id="UP001526246">
    <property type="component" value="Unassembled WGS sequence"/>
</dbReference>
<protein>
    <recommendedName>
        <fullName evidence="4">DUF2946 domain-containing protein</fullName>
    </recommendedName>
</protein>
<evidence type="ECO:0000256" key="1">
    <source>
        <dbReference type="SAM" id="MobiDB-lite"/>
    </source>
</evidence>
<accession>A0ABT3JCS8</accession>
<evidence type="ECO:0008006" key="4">
    <source>
        <dbReference type="Google" id="ProtNLM"/>
    </source>
</evidence>
<name>A0ABT3JCS8_9SPHN</name>
<sequence length="148" mass="15185">MIRSASLGDLRRLWLLLLGLGLLVRALVPAGWMPIVAPDGIRLVLCSGLQETAPSPSYEPGHHRSGEGHQMVAGHGGGHGKGEQGKKSDRTAPCTFAASALNVPLPPVPAALLDLLVIKVVASAFSLVRMGQGLAAPPPPSTGPPSIS</sequence>